<sequence>MPSSGLNSRKLEDETLFPPGLENKCGGCACNNPCAQAPPPPPPRSPPPPTPKPPSNNCPPPPRVLVVALTTILVCIFT</sequence>
<name>A0AAV3NK86_LITER</name>
<organism evidence="2 3">
    <name type="scientific">Lithospermum erythrorhizon</name>
    <name type="common">Purple gromwell</name>
    <name type="synonym">Lithospermum officinale var. erythrorhizon</name>
    <dbReference type="NCBI Taxonomy" id="34254"/>
    <lineage>
        <taxon>Eukaryota</taxon>
        <taxon>Viridiplantae</taxon>
        <taxon>Streptophyta</taxon>
        <taxon>Embryophyta</taxon>
        <taxon>Tracheophyta</taxon>
        <taxon>Spermatophyta</taxon>
        <taxon>Magnoliopsida</taxon>
        <taxon>eudicotyledons</taxon>
        <taxon>Gunneridae</taxon>
        <taxon>Pentapetalae</taxon>
        <taxon>asterids</taxon>
        <taxon>lamiids</taxon>
        <taxon>Boraginales</taxon>
        <taxon>Boraginaceae</taxon>
        <taxon>Boraginoideae</taxon>
        <taxon>Lithospermeae</taxon>
        <taxon>Lithospermum</taxon>
    </lineage>
</organism>
<evidence type="ECO:0000313" key="3">
    <source>
        <dbReference type="Proteomes" id="UP001454036"/>
    </source>
</evidence>
<dbReference type="AlphaFoldDB" id="A0AAV3NK86"/>
<accession>A0AAV3NK86</accession>
<comment type="caution">
    <text evidence="2">The sequence shown here is derived from an EMBL/GenBank/DDBJ whole genome shotgun (WGS) entry which is preliminary data.</text>
</comment>
<dbReference type="Proteomes" id="UP001454036">
    <property type="component" value="Unassembled WGS sequence"/>
</dbReference>
<evidence type="ECO:0000313" key="2">
    <source>
        <dbReference type="EMBL" id="GAA0139241.1"/>
    </source>
</evidence>
<protein>
    <submittedName>
        <fullName evidence="2">Uncharacterized protein</fullName>
    </submittedName>
</protein>
<keyword evidence="3" id="KW-1185">Reference proteome</keyword>
<reference evidence="2 3" key="1">
    <citation type="submission" date="2024-01" db="EMBL/GenBank/DDBJ databases">
        <title>The complete chloroplast genome sequence of Lithospermum erythrorhizon: insights into the phylogenetic relationship among Boraginaceae species and the maternal lineages of purple gromwells.</title>
        <authorList>
            <person name="Okada T."/>
            <person name="Watanabe K."/>
        </authorList>
    </citation>
    <scope>NUCLEOTIDE SEQUENCE [LARGE SCALE GENOMIC DNA]</scope>
</reference>
<dbReference type="EMBL" id="BAABME010015073">
    <property type="protein sequence ID" value="GAA0139241.1"/>
    <property type="molecule type" value="Genomic_DNA"/>
</dbReference>
<feature type="region of interest" description="Disordered" evidence="1">
    <location>
        <begin position="37"/>
        <end position="61"/>
    </location>
</feature>
<evidence type="ECO:0000256" key="1">
    <source>
        <dbReference type="SAM" id="MobiDB-lite"/>
    </source>
</evidence>
<proteinExistence type="predicted"/>
<gene>
    <name evidence="2" type="ORF">LIER_35053</name>
</gene>